<proteinExistence type="predicted"/>
<evidence type="ECO:0000256" key="1">
    <source>
        <dbReference type="SAM" id="MobiDB-lite"/>
    </source>
</evidence>
<dbReference type="EMBL" id="ML179791">
    <property type="protein sequence ID" value="THU81630.1"/>
    <property type="molecule type" value="Genomic_DNA"/>
</dbReference>
<reference evidence="2 3" key="1">
    <citation type="journal article" date="2019" name="Nat. Ecol. Evol.">
        <title>Megaphylogeny resolves global patterns of mushroom evolution.</title>
        <authorList>
            <person name="Varga T."/>
            <person name="Krizsan K."/>
            <person name="Foldi C."/>
            <person name="Dima B."/>
            <person name="Sanchez-Garcia M."/>
            <person name="Sanchez-Ramirez S."/>
            <person name="Szollosi G.J."/>
            <person name="Szarkandi J.G."/>
            <person name="Papp V."/>
            <person name="Albert L."/>
            <person name="Andreopoulos W."/>
            <person name="Angelini C."/>
            <person name="Antonin V."/>
            <person name="Barry K.W."/>
            <person name="Bougher N.L."/>
            <person name="Buchanan P."/>
            <person name="Buyck B."/>
            <person name="Bense V."/>
            <person name="Catcheside P."/>
            <person name="Chovatia M."/>
            <person name="Cooper J."/>
            <person name="Damon W."/>
            <person name="Desjardin D."/>
            <person name="Finy P."/>
            <person name="Geml J."/>
            <person name="Haridas S."/>
            <person name="Hughes K."/>
            <person name="Justo A."/>
            <person name="Karasinski D."/>
            <person name="Kautmanova I."/>
            <person name="Kiss B."/>
            <person name="Kocsube S."/>
            <person name="Kotiranta H."/>
            <person name="LaButti K.M."/>
            <person name="Lechner B.E."/>
            <person name="Liimatainen K."/>
            <person name="Lipzen A."/>
            <person name="Lukacs Z."/>
            <person name="Mihaltcheva S."/>
            <person name="Morgado L.N."/>
            <person name="Niskanen T."/>
            <person name="Noordeloos M.E."/>
            <person name="Ohm R.A."/>
            <person name="Ortiz-Santana B."/>
            <person name="Ovrebo C."/>
            <person name="Racz N."/>
            <person name="Riley R."/>
            <person name="Savchenko A."/>
            <person name="Shiryaev A."/>
            <person name="Soop K."/>
            <person name="Spirin V."/>
            <person name="Szebenyi C."/>
            <person name="Tomsovsky M."/>
            <person name="Tulloss R.E."/>
            <person name="Uehling J."/>
            <person name="Grigoriev I.V."/>
            <person name="Vagvolgyi C."/>
            <person name="Papp T."/>
            <person name="Martin F.M."/>
            <person name="Miettinen O."/>
            <person name="Hibbett D.S."/>
            <person name="Nagy L.G."/>
        </authorList>
    </citation>
    <scope>NUCLEOTIDE SEQUENCE [LARGE SCALE GENOMIC DNA]</scope>
    <source>
        <strain evidence="2 3">CBS 962.96</strain>
    </source>
</reference>
<protein>
    <submittedName>
        <fullName evidence="2">Uncharacterized protein</fullName>
    </submittedName>
</protein>
<accession>A0A4S8L042</accession>
<evidence type="ECO:0000313" key="3">
    <source>
        <dbReference type="Proteomes" id="UP000297245"/>
    </source>
</evidence>
<keyword evidence="3" id="KW-1185">Reference proteome</keyword>
<name>A0A4S8L042_DENBC</name>
<dbReference type="AlphaFoldDB" id="A0A4S8L042"/>
<feature type="region of interest" description="Disordered" evidence="1">
    <location>
        <begin position="104"/>
        <end position="151"/>
    </location>
</feature>
<sequence length="242" mass="26267">MDLREGPEEDTVVDIEVTTEEVIMIPGVEVPAGAGVAVEGEATLEGIRPISPRIHDTKYQIEPCPNKPTYTAPNETWPGTGLNSIQGSNSNILVYDDDNGFSLSSSGGDGSSAVTNIPNDRDREIGDGYYFSSSSFPPPTVQTQTTPVSNEVTPHMGILPATNPSLQNIRNTTPPSQWEFPVMYWEFPKCLTKLGNSQYVVGNSPISPHNMGIPSMLLGIPQFLHTTWEFPNFSMQLGNSPV</sequence>
<feature type="compositionally biased region" description="Low complexity" evidence="1">
    <location>
        <begin position="131"/>
        <end position="149"/>
    </location>
</feature>
<evidence type="ECO:0000313" key="2">
    <source>
        <dbReference type="EMBL" id="THU81630.1"/>
    </source>
</evidence>
<organism evidence="2 3">
    <name type="scientific">Dendrothele bispora (strain CBS 962.96)</name>
    <dbReference type="NCBI Taxonomy" id="1314807"/>
    <lineage>
        <taxon>Eukaryota</taxon>
        <taxon>Fungi</taxon>
        <taxon>Dikarya</taxon>
        <taxon>Basidiomycota</taxon>
        <taxon>Agaricomycotina</taxon>
        <taxon>Agaricomycetes</taxon>
        <taxon>Agaricomycetidae</taxon>
        <taxon>Agaricales</taxon>
        <taxon>Agaricales incertae sedis</taxon>
        <taxon>Dendrothele</taxon>
    </lineage>
</organism>
<gene>
    <name evidence="2" type="ORF">K435DRAFT_808922</name>
</gene>
<dbReference type="Proteomes" id="UP000297245">
    <property type="component" value="Unassembled WGS sequence"/>
</dbReference>